<dbReference type="InterPro" id="IPR003337">
    <property type="entry name" value="Trehalose_PPase"/>
</dbReference>
<reference evidence="4" key="1">
    <citation type="submission" date="2020-05" db="EMBL/GenBank/DDBJ databases">
        <title>WGS assembly of Panicum virgatum.</title>
        <authorList>
            <person name="Lovell J.T."/>
            <person name="Jenkins J."/>
            <person name="Shu S."/>
            <person name="Juenger T.E."/>
            <person name="Schmutz J."/>
        </authorList>
    </citation>
    <scope>NUCLEOTIDE SEQUENCE</scope>
    <source>
        <strain evidence="4">AP13</strain>
    </source>
</reference>
<dbReference type="Proteomes" id="UP000823388">
    <property type="component" value="Chromosome 3K"/>
</dbReference>
<dbReference type="Gene3D" id="3.40.50.1000">
    <property type="entry name" value="HAD superfamily/HAD-like"/>
    <property type="match status" value="1"/>
</dbReference>
<dbReference type="Gene3D" id="3.30.70.1020">
    <property type="entry name" value="Trehalose-6-phosphate phosphatase related protein, domain 2"/>
    <property type="match status" value="1"/>
</dbReference>
<comment type="catalytic activity">
    <reaction evidence="1">
        <text>alpha,alpha-trehalose 6-phosphate + H2O = alpha,alpha-trehalose + phosphate</text>
        <dbReference type="Rhea" id="RHEA:23420"/>
        <dbReference type="ChEBI" id="CHEBI:15377"/>
        <dbReference type="ChEBI" id="CHEBI:16551"/>
        <dbReference type="ChEBI" id="CHEBI:43474"/>
        <dbReference type="ChEBI" id="CHEBI:58429"/>
        <dbReference type="EC" id="3.1.3.12"/>
    </reaction>
</comment>
<dbReference type="PANTHER" id="PTHR43768">
    <property type="entry name" value="TREHALOSE 6-PHOSPHATE PHOSPHATASE"/>
    <property type="match status" value="1"/>
</dbReference>
<gene>
    <name evidence="4" type="ORF">PVAP13_3KG377427</name>
</gene>
<comment type="cofactor">
    <cofactor evidence="2">
        <name>a divalent metal cation</name>
        <dbReference type="ChEBI" id="CHEBI:60240"/>
    </cofactor>
</comment>
<organism evidence="4 5">
    <name type="scientific">Panicum virgatum</name>
    <name type="common">Blackwell switchgrass</name>
    <dbReference type="NCBI Taxonomy" id="38727"/>
    <lineage>
        <taxon>Eukaryota</taxon>
        <taxon>Viridiplantae</taxon>
        <taxon>Streptophyta</taxon>
        <taxon>Embryophyta</taxon>
        <taxon>Tracheophyta</taxon>
        <taxon>Spermatophyta</taxon>
        <taxon>Magnoliopsida</taxon>
        <taxon>Liliopsida</taxon>
        <taxon>Poales</taxon>
        <taxon>Poaceae</taxon>
        <taxon>PACMAD clade</taxon>
        <taxon>Panicoideae</taxon>
        <taxon>Panicodae</taxon>
        <taxon>Paniceae</taxon>
        <taxon>Panicinae</taxon>
        <taxon>Panicum</taxon>
        <taxon>Panicum sect. Hiantes</taxon>
    </lineage>
</organism>
<evidence type="ECO:0000313" key="5">
    <source>
        <dbReference type="Proteomes" id="UP000823388"/>
    </source>
</evidence>
<sequence>MKYNSQFLLSHAARYHLVHFVTDSGGRRIESRVFKFVGIDEINYAGSHGMDIKLSTATASTSNDTEEERGSYQSVEQHLAAITEVYNSLLRATKEIDGAGVENKYQVSVHFRNVATEDHLRVQKVVEEVFANKGGGLKMTEGHKDYEVCPPIRWNKADAVLYLLEHLRLGDLAKVFPIYVGDDRIDEKCVRALPEKTSGVGILVSEAAREIHTFDT</sequence>
<keyword evidence="3" id="KW-0378">Hydrolase</keyword>
<dbReference type="InterPro" id="IPR036412">
    <property type="entry name" value="HAD-like_sf"/>
</dbReference>
<dbReference type="InterPro" id="IPR023214">
    <property type="entry name" value="HAD_sf"/>
</dbReference>
<evidence type="ECO:0000256" key="1">
    <source>
        <dbReference type="ARBA" id="ARBA00000500"/>
    </source>
</evidence>
<evidence type="ECO:0008006" key="6">
    <source>
        <dbReference type="Google" id="ProtNLM"/>
    </source>
</evidence>
<evidence type="ECO:0000256" key="3">
    <source>
        <dbReference type="ARBA" id="ARBA00022801"/>
    </source>
</evidence>
<dbReference type="SUPFAM" id="SSF56784">
    <property type="entry name" value="HAD-like"/>
    <property type="match status" value="1"/>
</dbReference>
<protein>
    <recommendedName>
        <fullName evidence="6">Trehalose-phosphatase</fullName>
    </recommendedName>
</protein>
<evidence type="ECO:0000313" key="4">
    <source>
        <dbReference type="EMBL" id="KAG2628318.1"/>
    </source>
</evidence>
<dbReference type="GO" id="GO:0004805">
    <property type="term" value="F:trehalose-phosphatase activity"/>
    <property type="evidence" value="ECO:0007669"/>
    <property type="project" value="UniProtKB-EC"/>
</dbReference>
<proteinExistence type="predicted"/>
<accession>A0A8T0V1R4</accession>
<dbReference type="InterPro" id="IPR044651">
    <property type="entry name" value="OTSB-like"/>
</dbReference>
<dbReference type="EMBL" id="CM029041">
    <property type="protein sequence ID" value="KAG2628318.1"/>
    <property type="molecule type" value="Genomic_DNA"/>
</dbReference>
<name>A0A8T0V1R4_PANVG</name>
<comment type="caution">
    <text evidence="4">The sequence shown here is derived from an EMBL/GenBank/DDBJ whole genome shotgun (WGS) entry which is preliminary data.</text>
</comment>
<dbReference type="GO" id="GO:0005992">
    <property type="term" value="P:trehalose biosynthetic process"/>
    <property type="evidence" value="ECO:0007669"/>
    <property type="project" value="InterPro"/>
</dbReference>
<keyword evidence="5" id="KW-1185">Reference proteome</keyword>
<evidence type="ECO:0000256" key="2">
    <source>
        <dbReference type="ARBA" id="ARBA00001968"/>
    </source>
</evidence>
<dbReference type="Pfam" id="PF02358">
    <property type="entry name" value="Trehalose_PPase"/>
    <property type="match status" value="1"/>
</dbReference>
<dbReference type="AlphaFoldDB" id="A0A8T0V1R4"/>
<dbReference type="PANTHER" id="PTHR43768:SF23">
    <property type="entry name" value="TREHALOSE-PHOSPHATE PHOSPHATASE 1-RELATED"/>
    <property type="match status" value="1"/>
</dbReference>